<keyword evidence="2" id="KW-1003">Cell membrane</keyword>
<feature type="transmembrane region" description="Helical" evidence="6">
    <location>
        <begin position="355"/>
        <end position="373"/>
    </location>
</feature>
<keyword evidence="5 6" id="KW-0472">Membrane</keyword>
<comment type="subcellular location">
    <subcellularLocation>
        <location evidence="1">Cell membrane</location>
        <topology evidence="1">Multi-pass membrane protein</topology>
    </subcellularLocation>
</comment>
<evidence type="ECO:0000256" key="6">
    <source>
        <dbReference type="SAM" id="Phobius"/>
    </source>
</evidence>
<dbReference type="Pfam" id="PF03739">
    <property type="entry name" value="LptF_LptG"/>
    <property type="match status" value="2"/>
</dbReference>
<dbReference type="KEGG" id="amuc:Pan181_39620"/>
<dbReference type="EMBL" id="CP036278">
    <property type="protein sequence ID" value="QDU57740.1"/>
    <property type="molecule type" value="Genomic_DNA"/>
</dbReference>
<dbReference type="RefSeq" id="WP_197528509.1">
    <property type="nucleotide sequence ID" value="NZ_CP036278.1"/>
</dbReference>
<feature type="transmembrane region" description="Helical" evidence="6">
    <location>
        <begin position="57"/>
        <end position="84"/>
    </location>
</feature>
<dbReference type="GO" id="GO:0043190">
    <property type="term" value="C:ATP-binding cassette (ABC) transporter complex"/>
    <property type="evidence" value="ECO:0007669"/>
    <property type="project" value="TreeGrafter"/>
</dbReference>
<sequence length="378" mass="41589">MKIIDRYLLWQFVQMFLICYISLTGLFVVIDAFTNIDHFMTFARNQDAALGVVMGKYYAYRAVAIFDQTSGILALVAAMFTVTWIERYNELTALLAAGVSRLRVLRPVILAALAIGVLAATNREIVMPQIREHLAVDTRNIGGDQGEDVFSRSDSKTDIRIDGDEAIVSTQTIIGPSFILPSNLSAYGKQLAAEQALYMPAEGNRPSGYLLSGVKVPTDLKSKPSLLLDEQPVIVTPHDASWLKPDQLYVVSDVDFELLTGGSEWRKYASTTELVAELQNPSIELGNDVRMAIHMRLLKPFMDGVLLFLGLPLVVSRSNRNPFVAIGIAILVVALFFVVTLGSQSLGNSGWIRPALAAWLPLILFLPVGVFLADSLKR</sequence>
<evidence type="ECO:0000256" key="2">
    <source>
        <dbReference type="ARBA" id="ARBA00022475"/>
    </source>
</evidence>
<feature type="transmembrane region" description="Helical" evidence="6">
    <location>
        <begin position="322"/>
        <end position="343"/>
    </location>
</feature>
<evidence type="ECO:0000256" key="1">
    <source>
        <dbReference type="ARBA" id="ARBA00004651"/>
    </source>
</evidence>
<name>A0A518ASP0_9BACT</name>
<protein>
    <submittedName>
        <fullName evidence="7">Putative permease YjgP/YjgQ family protein</fullName>
    </submittedName>
</protein>
<evidence type="ECO:0000313" key="8">
    <source>
        <dbReference type="Proteomes" id="UP000315750"/>
    </source>
</evidence>
<feature type="transmembrane region" description="Helical" evidence="6">
    <location>
        <begin position="297"/>
        <end position="316"/>
    </location>
</feature>
<evidence type="ECO:0000256" key="5">
    <source>
        <dbReference type="ARBA" id="ARBA00023136"/>
    </source>
</evidence>
<accession>A0A518ASP0</accession>
<keyword evidence="8" id="KW-1185">Reference proteome</keyword>
<keyword evidence="4 6" id="KW-1133">Transmembrane helix</keyword>
<dbReference type="Proteomes" id="UP000315750">
    <property type="component" value="Chromosome"/>
</dbReference>
<organism evidence="7 8">
    <name type="scientific">Aeoliella mucimassa</name>
    <dbReference type="NCBI Taxonomy" id="2527972"/>
    <lineage>
        <taxon>Bacteria</taxon>
        <taxon>Pseudomonadati</taxon>
        <taxon>Planctomycetota</taxon>
        <taxon>Planctomycetia</taxon>
        <taxon>Pirellulales</taxon>
        <taxon>Lacipirellulaceae</taxon>
        <taxon>Aeoliella</taxon>
    </lineage>
</organism>
<proteinExistence type="predicted"/>
<reference evidence="7 8" key="1">
    <citation type="submission" date="2019-02" db="EMBL/GenBank/DDBJ databases">
        <title>Deep-cultivation of Planctomycetes and their phenomic and genomic characterization uncovers novel biology.</title>
        <authorList>
            <person name="Wiegand S."/>
            <person name="Jogler M."/>
            <person name="Boedeker C."/>
            <person name="Pinto D."/>
            <person name="Vollmers J."/>
            <person name="Rivas-Marin E."/>
            <person name="Kohn T."/>
            <person name="Peeters S.H."/>
            <person name="Heuer A."/>
            <person name="Rast P."/>
            <person name="Oberbeckmann S."/>
            <person name="Bunk B."/>
            <person name="Jeske O."/>
            <person name="Meyerdierks A."/>
            <person name="Storesund J.E."/>
            <person name="Kallscheuer N."/>
            <person name="Luecker S."/>
            <person name="Lage O.M."/>
            <person name="Pohl T."/>
            <person name="Merkel B.J."/>
            <person name="Hornburger P."/>
            <person name="Mueller R.-W."/>
            <person name="Bruemmer F."/>
            <person name="Labrenz M."/>
            <person name="Spormann A.M."/>
            <person name="Op den Camp H."/>
            <person name="Overmann J."/>
            <person name="Amann R."/>
            <person name="Jetten M.S.M."/>
            <person name="Mascher T."/>
            <person name="Medema M.H."/>
            <person name="Devos D.P."/>
            <person name="Kaster A.-K."/>
            <person name="Ovreas L."/>
            <person name="Rohde M."/>
            <person name="Galperin M.Y."/>
            <person name="Jogler C."/>
        </authorList>
    </citation>
    <scope>NUCLEOTIDE SEQUENCE [LARGE SCALE GENOMIC DNA]</scope>
    <source>
        <strain evidence="7 8">Pan181</strain>
    </source>
</reference>
<dbReference type="AlphaFoldDB" id="A0A518ASP0"/>
<evidence type="ECO:0000256" key="3">
    <source>
        <dbReference type="ARBA" id="ARBA00022692"/>
    </source>
</evidence>
<evidence type="ECO:0000256" key="4">
    <source>
        <dbReference type="ARBA" id="ARBA00022989"/>
    </source>
</evidence>
<gene>
    <name evidence="7" type="ORF">Pan181_39620</name>
</gene>
<dbReference type="InterPro" id="IPR005495">
    <property type="entry name" value="LptG/LptF_permease"/>
</dbReference>
<keyword evidence="3 6" id="KW-0812">Transmembrane</keyword>
<dbReference type="PANTHER" id="PTHR33529:SF2">
    <property type="entry name" value="LIPOPOLYSACCHARIDE EXPORT SYSTEM PERMEASE PROTEIN LPTG"/>
    <property type="match status" value="1"/>
</dbReference>
<dbReference type="PANTHER" id="PTHR33529">
    <property type="entry name" value="SLR0882 PROTEIN-RELATED"/>
    <property type="match status" value="1"/>
</dbReference>
<feature type="transmembrane region" description="Helical" evidence="6">
    <location>
        <begin position="104"/>
        <end position="121"/>
    </location>
</feature>
<feature type="transmembrane region" description="Helical" evidence="6">
    <location>
        <begin position="12"/>
        <end position="36"/>
    </location>
</feature>
<dbReference type="GO" id="GO:0015920">
    <property type="term" value="P:lipopolysaccharide transport"/>
    <property type="evidence" value="ECO:0007669"/>
    <property type="project" value="TreeGrafter"/>
</dbReference>
<evidence type="ECO:0000313" key="7">
    <source>
        <dbReference type="EMBL" id="QDU57740.1"/>
    </source>
</evidence>